<evidence type="ECO:0000313" key="2">
    <source>
        <dbReference type="EMBL" id="QRO51068.1"/>
    </source>
</evidence>
<dbReference type="EMBL" id="CP069450">
    <property type="protein sequence ID" value="QRO51068.1"/>
    <property type="molecule type" value="Genomic_DNA"/>
</dbReference>
<evidence type="ECO:0000313" key="3">
    <source>
        <dbReference type="Proteomes" id="UP000654720"/>
    </source>
</evidence>
<proteinExistence type="predicted"/>
<feature type="transmembrane region" description="Helical" evidence="1">
    <location>
        <begin position="277"/>
        <end position="296"/>
    </location>
</feature>
<feature type="transmembrane region" description="Helical" evidence="1">
    <location>
        <begin position="189"/>
        <end position="208"/>
    </location>
</feature>
<name>A0ABX7H8E2_9BACT</name>
<accession>A0ABX7H8E2</accession>
<feature type="transmembrane region" description="Helical" evidence="1">
    <location>
        <begin position="328"/>
        <end position="348"/>
    </location>
</feature>
<keyword evidence="1" id="KW-0472">Membrane</keyword>
<dbReference type="Pfam" id="PF14897">
    <property type="entry name" value="EpsG"/>
    <property type="match status" value="1"/>
</dbReference>
<protein>
    <submittedName>
        <fullName evidence="2">EpsG family protein</fullName>
    </submittedName>
</protein>
<keyword evidence="3" id="KW-1185">Reference proteome</keyword>
<keyword evidence="1" id="KW-0812">Transmembrane</keyword>
<organism evidence="2 3">
    <name type="scientific">Butyricimonas virosa</name>
    <dbReference type="NCBI Taxonomy" id="544645"/>
    <lineage>
        <taxon>Bacteria</taxon>
        <taxon>Pseudomonadati</taxon>
        <taxon>Bacteroidota</taxon>
        <taxon>Bacteroidia</taxon>
        <taxon>Bacteroidales</taxon>
        <taxon>Odoribacteraceae</taxon>
        <taxon>Butyricimonas</taxon>
    </lineage>
</organism>
<evidence type="ECO:0000256" key="1">
    <source>
        <dbReference type="SAM" id="Phobius"/>
    </source>
</evidence>
<sequence length="362" mass="42082">MGLKESFRPISAKYKNIYTFFLVFPMFILTALRSVNIGNDTISYMSAYNSLSYMPNFVIVYLDGRMEIGYLFLSWLCNQIGLSYLQFQCIISAFIYFSFYKFFKWYSLNVALCCFLFITMFRMGGTMNVIRMYCAIAILIYAIPCVLKRRLGAFLLVVVLASLFHKSSFIFIVLYPLCIRKYNRVEHGFIIFSSIIIAYLGASFFEWLTTSLDLYEGYVNEERFDNMNHTAVFLGLLITLLIYLYAKLMGYFGQPQYGALVNINDVCIKKQSITLEYFCRISLIITIGLSIIGLTNNIMGRVSGYFSIVTLIIISAVLFNMRNSYMKIFVYGVIIFLYTAYFIVILLYRPDWNHLVPYEWGI</sequence>
<feature type="transmembrane region" description="Helical" evidence="1">
    <location>
        <begin position="302"/>
        <end position="321"/>
    </location>
</feature>
<feature type="transmembrane region" description="Helical" evidence="1">
    <location>
        <begin position="228"/>
        <end position="246"/>
    </location>
</feature>
<feature type="transmembrane region" description="Helical" evidence="1">
    <location>
        <begin position="153"/>
        <end position="177"/>
    </location>
</feature>
<keyword evidence="1" id="KW-1133">Transmembrane helix</keyword>
<feature type="transmembrane region" description="Helical" evidence="1">
    <location>
        <begin position="128"/>
        <end position="147"/>
    </location>
</feature>
<reference evidence="2 3" key="1">
    <citation type="submission" date="2021-02" db="EMBL/GenBank/DDBJ databases">
        <title>FDA dAtabase for Regulatory Grade micrObial Sequences (FDA-ARGOS): Supporting development and validation of Infectious Disease Dx tests.</title>
        <authorList>
            <person name="Carlson P."/>
            <person name="Fischbach M."/>
            <person name="Hastie J."/>
            <person name="Bilen M."/>
            <person name="Cheng A."/>
            <person name="Tallon L."/>
            <person name="Sadzewicz L."/>
            <person name="Zhao X."/>
            <person name="Boylan J."/>
            <person name="Ott S."/>
            <person name="Bowen H."/>
            <person name="Vavikolanu K."/>
            <person name="Mehta A."/>
            <person name="Aluvathingal J."/>
            <person name="Nadendla S."/>
            <person name="Yan Y."/>
            <person name="Sichtig H."/>
        </authorList>
    </citation>
    <scope>NUCLEOTIDE SEQUENCE [LARGE SCALE GENOMIC DNA]</scope>
    <source>
        <strain evidence="2 3">FDAARGOS_1229</strain>
    </source>
</reference>
<dbReference type="Proteomes" id="UP000654720">
    <property type="component" value="Chromosome"/>
</dbReference>
<dbReference type="InterPro" id="IPR049458">
    <property type="entry name" value="EpsG-like"/>
</dbReference>
<feature type="transmembrane region" description="Helical" evidence="1">
    <location>
        <begin position="69"/>
        <end position="97"/>
    </location>
</feature>
<feature type="transmembrane region" description="Helical" evidence="1">
    <location>
        <begin position="16"/>
        <end position="35"/>
    </location>
</feature>
<gene>
    <name evidence="2" type="ORF">I6J59_05475</name>
</gene>